<dbReference type="Gene3D" id="3.40.630.30">
    <property type="match status" value="1"/>
</dbReference>
<dbReference type="EMBL" id="LPNN01000005">
    <property type="protein sequence ID" value="OEJ86710.1"/>
    <property type="molecule type" value="Genomic_DNA"/>
</dbReference>
<gene>
    <name evidence="1" type="ORF">AWRI3580_g3011</name>
</gene>
<keyword evidence="2" id="KW-1185">Reference proteome</keyword>
<dbReference type="PANTHER" id="PTHR43138">
    <property type="entry name" value="ACETYLTRANSFERASE, GNAT FAMILY"/>
    <property type="match status" value="1"/>
</dbReference>
<dbReference type="GO" id="GO:0016740">
    <property type="term" value="F:transferase activity"/>
    <property type="evidence" value="ECO:0007669"/>
    <property type="project" value="UniProtKB-KW"/>
</dbReference>
<dbReference type="PANTHER" id="PTHR43138:SF1">
    <property type="entry name" value="N-ACETYLTRANSFERASE ACA1"/>
    <property type="match status" value="1"/>
</dbReference>
<dbReference type="Proteomes" id="UP000095358">
    <property type="component" value="Unassembled WGS sequence"/>
</dbReference>
<name>A0A1E5RIH8_HANUV</name>
<protein>
    <submittedName>
        <fullName evidence="1">L-azetidine-2-carboxylic acid acetyltransferase</fullName>
    </submittedName>
</protein>
<evidence type="ECO:0000313" key="1">
    <source>
        <dbReference type="EMBL" id="OEJ86710.1"/>
    </source>
</evidence>
<dbReference type="InterPro" id="IPR052742">
    <property type="entry name" value="Mito_N-acetyltransferase"/>
</dbReference>
<sequence length="256" mass="29787">MVYSADKVSPSFLRNGPLYPTEFQIQEKLPVIETYLIKDTDTRVLAVPVYDSTDVSSKLLNRMFEDFNQEITTGGTYPQYERFANIQDYTGYWFNSFCCILIKKPDNIEKSKIFEYIKNDEFKVDWEDNYLGTFYIKPNYVGRCSQVCNAGFFVPVAHRSKKIGYRLGQIYLKYAPKLGYSQSIFNLVYTSNVGSWKTWDKLKFARIGVVPKVAILGANQKAIEGESVKKYKYEYTDAYIYSKDLLSIEEELFNDM</sequence>
<dbReference type="OrthoDB" id="10264707at2759"/>
<comment type="caution">
    <text evidence="1">The sequence shown here is derived from an EMBL/GenBank/DDBJ whole genome shotgun (WGS) entry which is preliminary data.</text>
</comment>
<dbReference type="SUPFAM" id="SSF55729">
    <property type="entry name" value="Acyl-CoA N-acyltransferases (Nat)"/>
    <property type="match status" value="1"/>
</dbReference>
<reference evidence="2" key="1">
    <citation type="journal article" date="2016" name="Genome Announc.">
        <title>Genome sequences of three species of Hanseniaspora isolated from spontaneous wine fermentations.</title>
        <authorList>
            <person name="Sternes P.R."/>
            <person name="Lee D."/>
            <person name="Kutyna D.R."/>
            <person name="Borneman A.R."/>
        </authorList>
    </citation>
    <scope>NUCLEOTIDE SEQUENCE [LARGE SCALE GENOMIC DNA]</scope>
    <source>
        <strain evidence="2">AWRI3580</strain>
    </source>
</reference>
<dbReference type="GO" id="GO:0005634">
    <property type="term" value="C:nucleus"/>
    <property type="evidence" value="ECO:0007669"/>
    <property type="project" value="TreeGrafter"/>
</dbReference>
<dbReference type="InterPro" id="IPR016181">
    <property type="entry name" value="Acyl_CoA_acyltransferase"/>
</dbReference>
<evidence type="ECO:0000313" key="2">
    <source>
        <dbReference type="Proteomes" id="UP000095358"/>
    </source>
</evidence>
<dbReference type="AlphaFoldDB" id="A0A1E5RIH8"/>
<dbReference type="VEuPathDB" id="FungiDB:AWRI3580_g3011"/>
<dbReference type="STRING" id="29833.A0A1E5RIH8"/>
<organism evidence="1 2">
    <name type="scientific">Hanseniaspora uvarum</name>
    <name type="common">Yeast</name>
    <name type="synonym">Kloeckera apiculata</name>
    <dbReference type="NCBI Taxonomy" id="29833"/>
    <lineage>
        <taxon>Eukaryota</taxon>
        <taxon>Fungi</taxon>
        <taxon>Dikarya</taxon>
        <taxon>Ascomycota</taxon>
        <taxon>Saccharomycotina</taxon>
        <taxon>Saccharomycetes</taxon>
        <taxon>Saccharomycodales</taxon>
        <taxon>Saccharomycodaceae</taxon>
        <taxon>Hanseniaspora</taxon>
    </lineage>
</organism>
<proteinExistence type="predicted"/>
<accession>A0A1E5RIH8</accession>
<keyword evidence="1" id="KW-0808">Transferase</keyword>